<feature type="domain" description="PpiC" evidence="6">
    <location>
        <begin position="189"/>
        <end position="285"/>
    </location>
</feature>
<protein>
    <recommendedName>
        <fullName evidence="1">Parvulin-like PPIase</fullName>
    </recommendedName>
    <alternativeName>
        <fullName evidence="3">Peptidyl-prolyl cis-trans isomerase plp</fullName>
    </alternativeName>
    <alternativeName>
        <fullName evidence="4">Rotamase plp</fullName>
    </alternativeName>
</protein>
<evidence type="ECO:0000256" key="3">
    <source>
        <dbReference type="ARBA" id="ARBA00030642"/>
    </source>
</evidence>
<evidence type="ECO:0000256" key="2">
    <source>
        <dbReference type="ARBA" id="ARBA00022729"/>
    </source>
</evidence>
<accession>A0A1H2XV37</accession>
<dbReference type="Gene3D" id="3.10.50.40">
    <property type="match status" value="1"/>
</dbReference>
<evidence type="ECO:0000313" key="7">
    <source>
        <dbReference type="EMBL" id="SDW96670.1"/>
    </source>
</evidence>
<dbReference type="GO" id="GO:0003755">
    <property type="term" value="F:peptidyl-prolyl cis-trans isomerase activity"/>
    <property type="evidence" value="ECO:0007669"/>
    <property type="project" value="UniProtKB-KW"/>
</dbReference>
<dbReference type="InterPro" id="IPR046357">
    <property type="entry name" value="PPIase_dom_sf"/>
</dbReference>
<evidence type="ECO:0000256" key="4">
    <source>
        <dbReference type="ARBA" id="ARBA00031484"/>
    </source>
</evidence>
<evidence type="ECO:0000256" key="5">
    <source>
        <dbReference type="PROSITE-ProRule" id="PRU00278"/>
    </source>
</evidence>
<dbReference type="PANTHER" id="PTHR47637">
    <property type="entry name" value="CHAPERONE SURA"/>
    <property type="match status" value="1"/>
</dbReference>
<organism evidence="7 8">
    <name type="scientific">Roseicitreum antarcticum</name>
    <dbReference type="NCBI Taxonomy" id="564137"/>
    <lineage>
        <taxon>Bacteria</taxon>
        <taxon>Pseudomonadati</taxon>
        <taxon>Pseudomonadota</taxon>
        <taxon>Alphaproteobacteria</taxon>
        <taxon>Rhodobacterales</taxon>
        <taxon>Paracoccaceae</taxon>
        <taxon>Roseicitreum</taxon>
    </lineage>
</organism>
<dbReference type="EMBL" id="FNOM01000004">
    <property type="protein sequence ID" value="SDW96670.1"/>
    <property type="molecule type" value="Genomic_DNA"/>
</dbReference>
<dbReference type="AlphaFoldDB" id="A0A1H2XV37"/>
<dbReference type="Gene3D" id="1.10.4030.10">
    <property type="entry name" value="Porin chaperone SurA, peptide-binding domain"/>
    <property type="match status" value="1"/>
</dbReference>
<keyword evidence="5" id="KW-0697">Rotamase</keyword>
<dbReference type="PROSITE" id="PS50198">
    <property type="entry name" value="PPIC_PPIASE_2"/>
    <property type="match status" value="1"/>
</dbReference>
<dbReference type="OrthoDB" id="9791746at2"/>
<keyword evidence="5" id="KW-0413">Isomerase</keyword>
<dbReference type="SUPFAM" id="SSF109998">
    <property type="entry name" value="Triger factor/SurA peptide-binding domain-like"/>
    <property type="match status" value="1"/>
</dbReference>
<keyword evidence="8" id="KW-1185">Reference proteome</keyword>
<reference evidence="7 8" key="1">
    <citation type="submission" date="2016-10" db="EMBL/GenBank/DDBJ databases">
        <authorList>
            <person name="de Groot N.N."/>
        </authorList>
    </citation>
    <scope>NUCLEOTIDE SEQUENCE [LARGE SCALE GENOMIC DNA]</scope>
    <source>
        <strain evidence="7 8">CGMCC 1.8894</strain>
    </source>
</reference>
<dbReference type="InterPro" id="IPR050280">
    <property type="entry name" value="OMP_Chaperone_SurA"/>
</dbReference>
<name>A0A1H2XV37_9RHOB</name>
<dbReference type="Proteomes" id="UP000198539">
    <property type="component" value="Unassembled WGS sequence"/>
</dbReference>
<dbReference type="PANTHER" id="PTHR47637:SF1">
    <property type="entry name" value="CHAPERONE SURA"/>
    <property type="match status" value="1"/>
</dbReference>
<sequence length="429" mass="47189">MTRTESIMRLTDFWTVSAAGLRASLRRTGCAVSLTAVVLTAAAVPVQAQQGLFSPVLYVNDRVITRYDLEQRKLFLEAINLASSNVEEQALDALTEDRLREFATLRAGIRLTDEAIADGMTEFAARASLTTDEFIAELSQAGVARETFVDFVSAGLAWRELVQARYVGRVEVLDTEVERAMDVPAQRAEQRVLMAELFLPTDPEFADAVAEILPQILEIRSFEEFSAAARQVSVAGTRDQGGRLDWLPISNLPDRIRDDIRNASPGTLVGPLTFPGAIAIFQVRAFETSRNIPTGQVHVEYARYLIPGGRSDAAMAEAARVQAGANYCPDLYGLVPNATEAQLDVSEALLPDLPAGVAMELAKLDVGEISTSLTEGGALMLLMLCQREMRGEEFPNADQMRTSMLNQRFERLAEIHLEEIRAEAEIRRP</sequence>
<gene>
    <name evidence="7" type="ORF">SAMN04488238_104320</name>
</gene>
<dbReference type="STRING" id="564137.SAMN04488238_104320"/>
<dbReference type="Pfam" id="PF00639">
    <property type="entry name" value="Rotamase"/>
    <property type="match status" value="1"/>
</dbReference>
<proteinExistence type="predicted"/>
<keyword evidence="2" id="KW-0732">Signal</keyword>
<dbReference type="InterPro" id="IPR027304">
    <property type="entry name" value="Trigger_fact/SurA_dom_sf"/>
</dbReference>
<evidence type="ECO:0000256" key="1">
    <source>
        <dbReference type="ARBA" id="ARBA00018370"/>
    </source>
</evidence>
<evidence type="ECO:0000313" key="8">
    <source>
        <dbReference type="Proteomes" id="UP000198539"/>
    </source>
</evidence>
<dbReference type="InterPro" id="IPR000297">
    <property type="entry name" value="PPIase_PpiC"/>
</dbReference>
<dbReference type="SUPFAM" id="SSF54534">
    <property type="entry name" value="FKBP-like"/>
    <property type="match status" value="1"/>
</dbReference>
<evidence type="ECO:0000259" key="6">
    <source>
        <dbReference type="PROSITE" id="PS50198"/>
    </source>
</evidence>